<dbReference type="AlphaFoldDB" id="A0AAW5UBR0"/>
<evidence type="ECO:0000256" key="1">
    <source>
        <dbReference type="ARBA" id="ARBA00004561"/>
    </source>
</evidence>
<dbReference type="PROSITE" id="PS51257">
    <property type="entry name" value="PROKAR_LIPOPROTEIN"/>
    <property type="match status" value="1"/>
</dbReference>
<evidence type="ECO:0000313" key="8">
    <source>
        <dbReference type="Proteomes" id="UP001209417"/>
    </source>
</evidence>
<sequence length="925" mass="103607">MKIRDFILSLVSWFILLVTVSCSDELGGERAPISSESNLHVLVPTVLSSRGTRTDDASGLPTYNATVDECQINDLTLYAFPVNNDGKLLVETLPAPLATMMVEQHVANYQLTIEPGTYHIYVVANMNKVLSGKTIKTEDELKNIVLYYRPTSTPGMPVCTNIPMIYEPKDVNGTIIDTKIEKSGKKYTEVAANLKFTCVKVKLNLIMDPTASDNLYDKSYSITDIAAQKLTPSTHLLWDGKFTQTNVSSEYATGIENTIYRSSSTGEASTGRYYQNGEYTIDETNANENNKDVVSITDRTNKGTPIPTNFKQWLFQGTYYLPERYISKVEEQSVLKINGIVNSSNKNQYTIKLGHKQNASDALPTFPRGTYYEIIGKIKSLGNMTLDCNVSVKDWTPVTIDADFNHTTLWVSKTKASVTSTTTDSIDYESNVMLTDADFGCDEKVTTSSGVKDVIVLDAVKNHRITFKINEDIKFSDYNRKYKGTAKVWIKAGNIKKYLDVEYDASPYFEVNPQEVTIYWGSDNNTKLVQFKTNLGGLAFTDNGTSSTVGKSTIQASCDKTDTPEGTFKIVATSNPVTTTVHYLTVQPKESPEGFNFVKKIKVTVKPAVGNYRINFRAINDRAHYKGDNSNGTDNYKGTPEEKKEETYNGTPGNTNWADGWLDLSDDNDKRIYIPQTDNHRVYVYTQIGETTGAVASSKVWKFSVEWPGDKMVEDNTNVGWYYKDFSKDAQSISTDFGATGTRTIKPGETLIMFSNNTNTNWGFTLHRCPHHLEPGIPLFDYEDKEGWIVYDPTSDPTWNIYDDMPTIENINFTIYTKFQTYGWFNVYGAANGKNGNNDNTERESFTIYDTAGKSWSCENLNNGWYKTVITLKAVKGDHGKAIRIKKDNKATGGESVLLFNGNSYEKHSDTGWYDGSSWHAGKPF</sequence>
<comment type="subcellular location">
    <subcellularLocation>
        <location evidence="1">Fimbrium</location>
    </subcellularLocation>
</comment>
<accession>A0AAW5UBR0</accession>
<organism evidence="7 8">
    <name type="scientific">Segatella copri</name>
    <dbReference type="NCBI Taxonomy" id="165179"/>
    <lineage>
        <taxon>Bacteria</taxon>
        <taxon>Pseudomonadati</taxon>
        <taxon>Bacteroidota</taxon>
        <taxon>Bacteroidia</taxon>
        <taxon>Bacteroidales</taxon>
        <taxon>Prevotellaceae</taxon>
        <taxon>Segatella</taxon>
    </lineage>
</organism>
<feature type="domain" description="Major fimbrial subunit protein N-terminal" evidence="6">
    <location>
        <begin position="53"/>
        <end position="138"/>
    </location>
</feature>
<dbReference type="RefSeq" id="WP_264953453.1">
    <property type="nucleotide sequence ID" value="NZ_JAPDVE010000023.1"/>
</dbReference>
<comment type="similarity">
    <text evidence="2">Belongs to the bacteroidetes fimbrillin superfamily. FimA/Mfa1 family.</text>
</comment>
<evidence type="ECO:0000259" key="6">
    <source>
        <dbReference type="Pfam" id="PF06321"/>
    </source>
</evidence>
<dbReference type="Pfam" id="PF06321">
    <property type="entry name" value="P_gingi_FimA"/>
    <property type="match status" value="1"/>
</dbReference>
<evidence type="ECO:0000256" key="5">
    <source>
        <dbReference type="SAM" id="MobiDB-lite"/>
    </source>
</evidence>
<dbReference type="Proteomes" id="UP001209417">
    <property type="component" value="Unassembled WGS sequence"/>
</dbReference>
<comment type="caution">
    <text evidence="7">The sequence shown here is derived from an EMBL/GenBank/DDBJ whole genome shotgun (WGS) entry which is preliminary data.</text>
</comment>
<dbReference type="EMBL" id="JAPDVG010000002">
    <property type="protein sequence ID" value="MCW4132972.1"/>
    <property type="molecule type" value="Genomic_DNA"/>
</dbReference>
<evidence type="ECO:0000256" key="3">
    <source>
        <dbReference type="ARBA" id="ARBA00022729"/>
    </source>
</evidence>
<keyword evidence="3" id="KW-0732">Signal</keyword>
<feature type="region of interest" description="Disordered" evidence="5">
    <location>
        <begin position="624"/>
        <end position="652"/>
    </location>
</feature>
<proteinExistence type="inferred from homology"/>
<dbReference type="GO" id="GO:0009289">
    <property type="term" value="C:pilus"/>
    <property type="evidence" value="ECO:0007669"/>
    <property type="project" value="UniProtKB-SubCell"/>
</dbReference>
<protein>
    <recommendedName>
        <fullName evidence="6">Major fimbrial subunit protein N-terminal domain-containing protein</fullName>
    </recommendedName>
</protein>
<evidence type="ECO:0000256" key="4">
    <source>
        <dbReference type="ARBA" id="ARBA00023263"/>
    </source>
</evidence>
<evidence type="ECO:0000313" key="7">
    <source>
        <dbReference type="EMBL" id="MCW4132972.1"/>
    </source>
</evidence>
<gene>
    <name evidence="7" type="ORF">ONT19_15575</name>
</gene>
<name>A0AAW5UBR0_9BACT</name>
<evidence type="ECO:0000256" key="2">
    <source>
        <dbReference type="ARBA" id="ARBA00006011"/>
    </source>
</evidence>
<dbReference type="InterPro" id="IPR029141">
    <property type="entry name" value="FimA_N"/>
</dbReference>
<reference evidence="7" key="1">
    <citation type="submission" date="2022-11" db="EMBL/GenBank/DDBJ databases">
        <title>Genomic repertoires linked with pathogenic potency of arthritogenic Prevotella copri isolated from the gut of rheumatoid arthritis patients.</title>
        <authorList>
            <person name="Nii T."/>
            <person name="Maeda Y."/>
            <person name="Motooka D."/>
            <person name="Naito M."/>
            <person name="Matsumoto Y."/>
            <person name="Ogawa T."/>
            <person name="Oguro-Igashira E."/>
            <person name="Kishikawa T."/>
            <person name="Yamashita M."/>
            <person name="Koizumi S."/>
            <person name="Kurakawa T."/>
            <person name="Okumura R."/>
            <person name="Kayama H."/>
            <person name="Murakami M."/>
            <person name="Sakaguchi T."/>
            <person name="Das B."/>
            <person name="Nakamura S."/>
            <person name="Okada Y."/>
            <person name="Kumanogoh A."/>
            <person name="Takeda K."/>
        </authorList>
    </citation>
    <scope>NUCLEOTIDE SEQUENCE</scope>
    <source>
        <strain evidence="7">H019-1</strain>
    </source>
</reference>
<keyword evidence="4" id="KW-0281">Fimbrium</keyword>